<dbReference type="Proteomes" id="UP000001660">
    <property type="component" value="Chromosome"/>
</dbReference>
<name>D8PFV5_9BACT</name>
<dbReference type="PROSITE" id="PS51257">
    <property type="entry name" value="PROKAR_LIPOPROTEIN"/>
    <property type="match status" value="1"/>
</dbReference>
<keyword evidence="1" id="KW-0732">Signal</keyword>
<evidence type="ECO:0000313" key="2">
    <source>
        <dbReference type="EMBL" id="CBK42142.1"/>
    </source>
</evidence>
<feature type="signal peptide" evidence="1">
    <location>
        <begin position="1"/>
        <end position="23"/>
    </location>
</feature>
<evidence type="ECO:0008006" key="4">
    <source>
        <dbReference type="Google" id="ProtNLM"/>
    </source>
</evidence>
<keyword evidence="3" id="KW-1185">Reference proteome</keyword>
<dbReference type="EMBL" id="FP929003">
    <property type="protein sequence ID" value="CBK42142.1"/>
    <property type="molecule type" value="Genomic_DNA"/>
</dbReference>
<sequence>MTRFSPTVRLLLLGLGLTMAACAASPAPRLVYKDATTLVQVQHDVHAESGNSHPARLSVPTIKQVLTGVRVQKRGDIVLSLVTGETEAVPAFSNAEIEDLAPRISQALATATPTELVGFYRRVSDSGLGLGVTSGGILVRDGLLYVVLANHRSRFSDAMREGLSYEVDPVRDPLLSLRSRAFKVSFVTDRAVAHPVKAWDYIDSGKLVVLEIQTLESLFQPTPASQR</sequence>
<dbReference type="OrthoDB" id="9798169at2"/>
<organism evidence="2 3">
    <name type="scientific">Nitrospira defluvii</name>
    <dbReference type="NCBI Taxonomy" id="330214"/>
    <lineage>
        <taxon>Bacteria</taxon>
        <taxon>Pseudomonadati</taxon>
        <taxon>Nitrospirota</taxon>
        <taxon>Nitrospiria</taxon>
        <taxon>Nitrospirales</taxon>
        <taxon>Nitrospiraceae</taxon>
        <taxon>Nitrospira</taxon>
    </lineage>
</organism>
<reference evidence="2 3" key="1">
    <citation type="journal article" date="2010" name="Proc. Natl. Acad. Sci. U.S.A.">
        <title>A Nitrospira metagenome illuminates the physiology and evolution of globally important nitrite-oxidizing bacteria.</title>
        <authorList>
            <person name="Lucker S."/>
            <person name="Wagner M."/>
            <person name="Maixner F."/>
            <person name="Pelletier E."/>
            <person name="Koch H."/>
            <person name="Vacherie B."/>
            <person name="Rattei T."/>
            <person name="Sinninghe Damste J."/>
            <person name="Spieck E."/>
            <person name="Le Paslier D."/>
            <person name="Daims H."/>
        </authorList>
    </citation>
    <scope>NUCLEOTIDE SEQUENCE [LARGE SCALE GENOMIC DNA]</scope>
</reference>
<feature type="chain" id="PRO_5003120053" description="Lipoprotein" evidence="1">
    <location>
        <begin position="24"/>
        <end position="227"/>
    </location>
</feature>
<accession>D8PFV5</accession>
<dbReference type="AlphaFoldDB" id="D8PFV5"/>
<gene>
    <name evidence="2" type="ORF">NIDE2432</name>
</gene>
<dbReference type="KEGG" id="nde:NIDE2432"/>
<evidence type="ECO:0000313" key="3">
    <source>
        <dbReference type="Proteomes" id="UP000001660"/>
    </source>
</evidence>
<proteinExistence type="predicted"/>
<evidence type="ECO:0000256" key="1">
    <source>
        <dbReference type="SAM" id="SignalP"/>
    </source>
</evidence>
<dbReference type="HOGENOM" id="CLU_1218013_0_0_0"/>
<protein>
    <recommendedName>
        <fullName evidence="4">Lipoprotein</fullName>
    </recommendedName>
</protein>